<dbReference type="AlphaFoldDB" id="A0A9P6U6Y0"/>
<proteinExistence type="predicted"/>
<dbReference type="OrthoDB" id="10021044at2759"/>
<sequence length="726" mass="81382">MRLLLALAALHAGLVAFCYAIVQQTPLNSFDIDQRLSSLNVVEGEDTQQLLAQFMSDMNHSRPEGWERLMKEPSTSGNGDIQVIRPAELGTVMDAWGLDGDMHASAYENINILMRVAVQEGRYSAQGFSLNGENCADVPRPVCLSTLIVTVQVQYVINAEVWRAEIGHVYLRSAAESIQQTTPYECCHRCWFHSCCHTCQASRELSLEEILAIKEVMLIQQYEWARENVSVIQGQIFSTVVTQTTQVKSASAALPSFSLDKILRLFLDNTDENEDVFKKHDEEVLNALQNATRTQHQTIRKIEMSVRVRDVPDVLESLLADCFQRAGVKESVQDWWKRVHGDHRSDIISVECEFANQQKLTVDPPVDGCSASANITTTSSYFMLVLTPRGTLIDCLFLGNNLDVSFSECEPLADDPSEDCIGRRPTLTGDDSDESEGIMIRWAIAESDGSFHHVHYLAQWLLYPWHINKAILDYMRFLTVSAYLGVPIPRVVSWSVHQRPTCTSAGAPRIKVVDPSIMAIMESIKLFAQTWEAVAEAFGTSISEDIRVKVCLGFDSVKYTARSLVGLGISAKNFPRLIEETMGLAQLPERNDLKAIMMGIKYSTNITWVTESMTYSAPSGEHYFLFLAKYGNAKKKTADVAYTMLKSKFVLAPDMLIVHQKESYLGGIFNRERTLIEYIPHTLTLNDTLILQMFWEMISFHNLAIAAGVPPQPYPDLSGLCDRTTG</sequence>
<dbReference type="Proteomes" id="UP000726737">
    <property type="component" value="Unassembled WGS sequence"/>
</dbReference>
<accession>A0A9P6U6Y0</accession>
<comment type="caution">
    <text evidence="2">The sequence shown here is derived from an EMBL/GenBank/DDBJ whole genome shotgun (WGS) entry which is preliminary data.</text>
</comment>
<feature type="signal peptide" evidence="1">
    <location>
        <begin position="1"/>
        <end position="20"/>
    </location>
</feature>
<name>A0A9P6U6Y0_9FUNG</name>
<evidence type="ECO:0000256" key="1">
    <source>
        <dbReference type="SAM" id="SignalP"/>
    </source>
</evidence>
<feature type="chain" id="PRO_5040265176" evidence="1">
    <location>
        <begin position="21"/>
        <end position="726"/>
    </location>
</feature>
<dbReference type="EMBL" id="JAAAJA010000101">
    <property type="protein sequence ID" value="KAG0262290.1"/>
    <property type="molecule type" value="Genomic_DNA"/>
</dbReference>
<evidence type="ECO:0000313" key="2">
    <source>
        <dbReference type="EMBL" id="KAG0262290.1"/>
    </source>
</evidence>
<keyword evidence="1" id="KW-0732">Signal</keyword>
<keyword evidence="3" id="KW-1185">Reference proteome</keyword>
<organism evidence="2 3">
    <name type="scientific">Mortierella polycephala</name>
    <dbReference type="NCBI Taxonomy" id="41804"/>
    <lineage>
        <taxon>Eukaryota</taxon>
        <taxon>Fungi</taxon>
        <taxon>Fungi incertae sedis</taxon>
        <taxon>Mucoromycota</taxon>
        <taxon>Mortierellomycotina</taxon>
        <taxon>Mortierellomycetes</taxon>
        <taxon>Mortierellales</taxon>
        <taxon>Mortierellaceae</taxon>
        <taxon>Mortierella</taxon>
    </lineage>
</organism>
<reference evidence="2" key="1">
    <citation type="journal article" date="2020" name="Fungal Divers.">
        <title>Resolving the Mortierellaceae phylogeny through synthesis of multi-gene phylogenetics and phylogenomics.</title>
        <authorList>
            <person name="Vandepol N."/>
            <person name="Liber J."/>
            <person name="Desiro A."/>
            <person name="Na H."/>
            <person name="Kennedy M."/>
            <person name="Barry K."/>
            <person name="Grigoriev I.V."/>
            <person name="Miller A.N."/>
            <person name="O'Donnell K."/>
            <person name="Stajich J.E."/>
            <person name="Bonito G."/>
        </authorList>
    </citation>
    <scope>NUCLEOTIDE SEQUENCE</scope>
    <source>
        <strain evidence="2">KOD948</strain>
    </source>
</reference>
<evidence type="ECO:0000313" key="3">
    <source>
        <dbReference type="Proteomes" id="UP000726737"/>
    </source>
</evidence>
<protein>
    <submittedName>
        <fullName evidence="2">Uncharacterized protein</fullName>
    </submittedName>
</protein>
<gene>
    <name evidence="2" type="ORF">BG011_000118</name>
</gene>